<dbReference type="AlphaFoldDB" id="A0A1B9QRM2"/>
<accession>A0A1B9QRM2</accession>
<dbReference type="PANTHER" id="PTHR37526">
    <property type="entry name" value="PROTEIN TUSB"/>
    <property type="match status" value="1"/>
</dbReference>
<organism evidence="1 2">
    <name type="scientific">Vibrio genomosp. F10</name>
    <dbReference type="NCBI Taxonomy" id="723171"/>
    <lineage>
        <taxon>Bacteria</taxon>
        <taxon>Pseudomonadati</taxon>
        <taxon>Pseudomonadota</taxon>
        <taxon>Gammaproteobacteria</taxon>
        <taxon>Vibrionales</taxon>
        <taxon>Vibrionaceae</taxon>
        <taxon>Vibrio</taxon>
    </lineage>
</organism>
<dbReference type="Proteomes" id="UP000093173">
    <property type="component" value="Unassembled WGS sequence"/>
</dbReference>
<gene>
    <name evidence="1" type="ORF">A6E14_16555</name>
</gene>
<dbReference type="Gene3D" id="3.40.1260.10">
    <property type="entry name" value="DsrEFH-like"/>
    <property type="match status" value="1"/>
</dbReference>
<dbReference type="Pfam" id="PF04077">
    <property type="entry name" value="DsrH"/>
    <property type="match status" value="1"/>
</dbReference>
<dbReference type="PANTHER" id="PTHR37526:SF1">
    <property type="entry name" value="PROTEIN TUSB"/>
    <property type="match status" value="1"/>
</dbReference>
<keyword evidence="2" id="KW-1185">Reference proteome</keyword>
<name>A0A1B9QRM2_9VIBR</name>
<dbReference type="SUPFAM" id="SSF75169">
    <property type="entry name" value="DsrEFH-like"/>
    <property type="match status" value="1"/>
</dbReference>
<dbReference type="InterPro" id="IPR007215">
    <property type="entry name" value="Sulphur_relay_TusB/DsrH"/>
</dbReference>
<sequence>MLYIVTTPEKATLAVQFATPTDAVLLTQSAVYLTNPKHAQHHVLNTSLCQVLALNIDLKARGIEQFIAQGVSSIDIDEFVDLTAKHLKSVSW</sequence>
<dbReference type="EMBL" id="MAJZ01001026">
    <property type="protein sequence ID" value="OCH68384.1"/>
    <property type="molecule type" value="Genomic_DNA"/>
</dbReference>
<dbReference type="GO" id="GO:1990228">
    <property type="term" value="C:sulfurtransferase complex"/>
    <property type="evidence" value="ECO:0007669"/>
    <property type="project" value="TreeGrafter"/>
</dbReference>
<dbReference type="GO" id="GO:0002143">
    <property type="term" value="P:tRNA wobble position uridine thiolation"/>
    <property type="evidence" value="ECO:0007669"/>
    <property type="project" value="InterPro"/>
</dbReference>
<protein>
    <recommendedName>
        <fullName evidence="3">Sulfur relay protein TusB</fullName>
    </recommendedName>
</protein>
<evidence type="ECO:0000313" key="2">
    <source>
        <dbReference type="Proteomes" id="UP000093173"/>
    </source>
</evidence>
<evidence type="ECO:0000313" key="1">
    <source>
        <dbReference type="EMBL" id="OCH68384.1"/>
    </source>
</evidence>
<dbReference type="InterPro" id="IPR027396">
    <property type="entry name" value="DsrEFH-like"/>
</dbReference>
<comment type="caution">
    <text evidence="1">The sequence shown here is derived from an EMBL/GenBank/DDBJ whole genome shotgun (WGS) entry which is preliminary data.</text>
</comment>
<evidence type="ECO:0008006" key="3">
    <source>
        <dbReference type="Google" id="ProtNLM"/>
    </source>
</evidence>
<proteinExistence type="predicted"/>
<reference evidence="2" key="1">
    <citation type="submission" date="2016-06" db="EMBL/GenBank/DDBJ databases">
        <authorList>
            <person name="Hehemann J.-H."/>
            <person name="Arevalo P."/>
            <person name="Datta M.S."/>
            <person name="Polz M.F."/>
        </authorList>
    </citation>
    <scope>NUCLEOTIDE SEQUENCE [LARGE SCALE GENOMIC DNA]</scope>
    <source>
        <strain evidence="2">9CSC122</strain>
    </source>
</reference>
<dbReference type="RefSeq" id="WP_017035799.1">
    <property type="nucleotide sequence ID" value="NZ_JBNGCH010001026.1"/>
</dbReference>
<dbReference type="NCBIfam" id="TIGR03011">
    <property type="entry name" value="sulf_tusB_dsrH"/>
    <property type="match status" value="1"/>
</dbReference>